<feature type="signal peptide" evidence="4">
    <location>
        <begin position="1"/>
        <end position="21"/>
    </location>
</feature>
<protein>
    <submittedName>
        <fullName evidence="6">HlyD family efflux transporter periplasmic adaptor subunit</fullName>
    </submittedName>
</protein>
<gene>
    <name evidence="6" type="ORF">H9816_06645</name>
</gene>
<evidence type="ECO:0000256" key="1">
    <source>
        <dbReference type="ARBA" id="ARBA00004196"/>
    </source>
</evidence>
<dbReference type="Gene3D" id="2.40.30.170">
    <property type="match status" value="1"/>
</dbReference>
<evidence type="ECO:0000313" key="6">
    <source>
        <dbReference type="EMBL" id="HIZ15572.1"/>
    </source>
</evidence>
<evidence type="ECO:0000313" key="7">
    <source>
        <dbReference type="Proteomes" id="UP000824014"/>
    </source>
</evidence>
<sequence>MNLTTKHGVVLLASLLLTATACNRNRSQYDATGNFEATEVIVSSEVNGRILAFPVSEGDVLTAGAEAGLIDSTQLHLQRLQIESNIRALRSSRPDVEQQLAPLEEQLAKQRREKQRVENLLQADVTTEKQLDDISSAISVLEKQLDAQRTSLQNSVTSIDAQIAAAEAQLGQLEEQLAKCRITSPIDGTVLAKYAQAGELAIAGKPLMKVADVAHIYLRAYLLSSQLANVKLGQPVKVYADFGKGSVRTYEGTVTWISDQSEFTPKNIVTADDRANMVYAVKIAVPNDGYLKIGMYGGINF</sequence>
<keyword evidence="4" id="KW-0732">Signal</keyword>
<keyword evidence="2 3" id="KW-0175">Coiled coil</keyword>
<dbReference type="EMBL" id="DXCC01000021">
    <property type="protein sequence ID" value="HIZ15572.1"/>
    <property type="molecule type" value="Genomic_DNA"/>
</dbReference>
<dbReference type="InterPro" id="IPR058625">
    <property type="entry name" value="MdtA-like_BSH"/>
</dbReference>
<dbReference type="SUPFAM" id="SSF111369">
    <property type="entry name" value="HlyD-like secretion proteins"/>
    <property type="match status" value="1"/>
</dbReference>
<dbReference type="PANTHER" id="PTHR32347">
    <property type="entry name" value="EFFLUX SYSTEM COMPONENT YKNX-RELATED"/>
    <property type="match status" value="1"/>
</dbReference>
<proteinExistence type="predicted"/>
<dbReference type="InterPro" id="IPR050465">
    <property type="entry name" value="UPF0194_transport"/>
</dbReference>
<dbReference type="Gene3D" id="1.10.287.1490">
    <property type="match status" value="1"/>
</dbReference>
<dbReference type="Pfam" id="PF25917">
    <property type="entry name" value="BSH_RND"/>
    <property type="match status" value="1"/>
</dbReference>
<evidence type="ECO:0000259" key="5">
    <source>
        <dbReference type="Pfam" id="PF25917"/>
    </source>
</evidence>
<name>A0A9D2IMF5_9BACT</name>
<feature type="chain" id="PRO_5038876205" evidence="4">
    <location>
        <begin position="22"/>
        <end position="301"/>
    </location>
</feature>
<comment type="subcellular location">
    <subcellularLocation>
        <location evidence="1">Cell envelope</location>
    </subcellularLocation>
</comment>
<dbReference type="GO" id="GO:0030313">
    <property type="term" value="C:cell envelope"/>
    <property type="evidence" value="ECO:0007669"/>
    <property type="project" value="UniProtKB-SubCell"/>
</dbReference>
<accession>A0A9D2IMF5</accession>
<reference evidence="6" key="2">
    <citation type="submission" date="2021-04" db="EMBL/GenBank/DDBJ databases">
        <authorList>
            <person name="Gilroy R."/>
        </authorList>
    </citation>
    <scope>NUCLEOTIDE SEQUENCE</scope>
    <source>
        <strain evidence="6">ChiHjej11B10-19426</strain>
    </source>
</reference>
<dbReference type="PROSITE" id="PS51257">
    <property type="entry name" value="PROKAR_LIPOPROTEIN"/>
    <property type="match status" value="1"/>
</dbReference>
<reference evidence="6" key="1">
    <citation type="journal article" date="2021" name="PeerJ">
        <title>Extensive microbial diversity within the chicken gut microbiome revealed by metagenomics and culture.</title>
        <authorList>
            <person name="Gilroy R."/>
            <person name="Ravi A."/>
            <person name="Getino M."/>
            <person name="Pursley I."/>
            <person name="Horton D.L."/>
            <person name="Alikhan N.F."/>
            <person name="Baker D."/>
            <person name="Gharbi K."/>
            <person name="Hall N."/>
            <person name="Watson M."/>
            <person name="Adriaenssens E.M."/>
            <person name="Foster-Nyarko E."/>
            <person name="Jarju S."/>
            <person name="Secka A."/>
            <person name="Antonio M."/>
            <person name="Oren A."/>
            <person name="Chaudhuri R.R."/>
            <person name="La Ragione R."/>
            <person name="Hildebrand F."/>
            <person name="Pallen M.J."/>
        </authorList>
    </citation>
    <scope>NUCLEOTIDE SEQUENCE</scope>
    <source>
        <strain evidence="6">ChiHjej11B10-19426</strain>
    </source>
</reference>
<dbReference type="PANTHER" id="PTHR32347:SF23">
    <property type="entry name" value="BLL5650 PROTEIN"/>
    <property type="match status" value="1"/>
</dbReference>
<dbReference type="AlphaFoldDB" id="A0A9D2IMF5"/>
<organism evidence="6 7">
    <name type="scientific">Candidatus Tidjanibacter faecipullorum</name>
    <dbReference type="NCBI Taxonomy" id="2838766"/>
    <lineage>
        <taxon>Bacteria</taxon>
        <taxon>Pseudomonadati</taxon>
        <taxon>Bacteroidota</taxon>
        <taxon>Bacteroidia</taxon>
        <taxon>Bacteroidales</taxon>
        <taxon>Rikenellaceae</taxon>
        <taxon>Tidjanibacter</taxon>
    </lineage>
</organism>
<evidence type="ECO:0000256" key="4">
    <source>
        <dbReference type="SAM" id="SignalP"/>
    </source>
</evidence>
<evidence type="ECO:0000256" key="2">
    <source>
        <dbReference type="ARBA" id="ARBA00023054"/>
    </source>
</evidence>
<feature type="coiled-coil region" evidence="3">
    <location>
        <begin position="156"/>
        <end position="183"/>
    </location>
</feature>
<evidence type="ECO:0000256" key="3">
    <source>
        <dbReference type="SAM" id="Coils"/>
    </source>
</evidence>
<dbReference type="Proteomes" id="UP000824014">
    <property type="component" value="Unassembled WGS sequence"/>
</dbReference>
<feature type="coiled-coil region" evidence="3">
    <location>
        <begin position="93"/>
        <end position="123"/>
    </location>
</feature>
<feature type="domain" description="Multidrug resistance protein MdtA-like barrel-sandwich hybrid" evidence="5">
    <location>
        <begin position="40"/>
        <end position="210"/>
    </location>
</feature>
<comment type="caution">
    <text evidence="6">The sequence shown here is derived from an EMBL/GenBank/DDBJ whole genome shotgun (WGS) entry which is preliminary data.</text>
</comment>